<dbReference type="PANTHER" id="PTHR22667:SF0">
    <property type="entry name" value="AT01380P-RELATED"/>
    <property type="match status" value="1"/>
</dbReference>
<dbReference type="Gene3D" id="3.30.710.10">
    <property type="entry name" value="Potassium Channel Kv1.1, Chain A"/>
    <property type="match status" value="1"/>
</dbReference>
<proteinExistence type="predicted"/>
<feature type="compositionally biased region" description="Basic and acidic residues" evidence="1">
    <location>
        <begin position="1"/>
        <end position="21"/>
    </location>
</feature>
<dbReference type="Pfam" id="PF07707">
    <property type="entry name" value="BACK"/>
    <property type="match status" value="1"/>
</dbReference>
<evidence type="ECO:0000256" key="1">
    <source>
        <dbReference type="SAM" id="MobiDB-lite"/>
    </source>
</evidence>
<dbReference type="CDD" id="cd18186">
    <property type="entry name" value="BTB_POZ_ZBTB_KLHL-like"/>
    <property type="match status" value="1"/>
</dbReference>
<dbReference type="AlphaFoldDB" id="A0A6J2UIN6"/>
<protein>
    <submittedName>
        <fullName evidence="4 5">Kelch-like protein 4</fullName>
    </submittedName>
</protein>
<dbReference type="InterPro" id="IPR000210">
    <property type="entry name" value="BTB/POZ_dom"/>
</dbReference>
<dbReference type="PANTHER" id="PTHR22667">
    <property type="entry name" value="AT01380P-RELATED"/>
    <property type="match status" value="1"/>
</dbReference>
<reference evidence="4 5" key="1">
    <citation type="submission" date="2025-04" db="UniProtKB">
        <authorList>
            <consortium name="RefSeq"/>
        </authorList>
    </citation>
    <scope>IDENTIFICATION</scope>
    <source>
        <strain evidence="4 5">11010-0011.00</strain>
        <tissue evidence="4 5">Whole body</tissue>
    </source>
</reference>
<evidence type="ECO:0000313" key="3">
    <source>
        <dbReference type="Proteomes" id="UP000504634"/>
    </source>
</evidence>
<dbReference type="InterPro" id="IPR031750">
    <property type="entry name" value="DUF4734"/>
</dbReference>
<dbReference type="SUPFAM" id="SSF54695">
    <property type="entry name" value="POZ domain"/>
    <property type="match status" value="1"/>
</dbReference>
<dbReference type="InterPro" id="IPR011705">
    <property type="entry name" value="BACK"/>
</dbReference>
<evidence type="ECO:0000259" key="2">
    <source>
        <dbReference type="SMART" id="SM00875"/>
    </source>
</evidence>
<dbReference type="Proteomes" id="UP000504634">
    <property type="component" value="Unplaced"/>
</dbReference>
<dbReference type="OrthoDB" id="6350321at2759"/>
<feature type="domain" description="BACK" evidence="2">
    <location>
        <begin position="188"/>
        <end position="290"/>
    </location>
</feature>
<feature type="region of interest" description="Disordered" evidence="1">
    <location>
        <begin position="1"/>
        <end position="34"/>
    </location>
</feature>
<name>A0A6J2UIN6_DROLE</name>
<evidence type="ECO:0000313" key="5">
    <source>
        <dbReference type="RefSeq" id="XP_030387364.1"/>
    </source>
</evidence>
<dbReference type="Pfam" id="PF00651">
    <property type="entry name" value="BTB"/>
    <property type="match status" value="1"/>
</dbReference>
<gene>
    <name evidence="4 5" type="primary">LOC115633982</name>
</gene>
<dbReference type="GeneID" id="115633982"/>
<dbReference type="Gene3D" id="1.25.40.420">
    <property type="match status" value="1"/>
</dbReference>
<keyword evidence="3" id="KW-1185">Reference proteome</keyword>
<dbReference type="Pfam" id="PF15881">
    <property type="entry name" value="DUF4734"/>
    <property type="match status" value="1"/>
</dbReference>
<dbReference type="RefSeq" id="XP_030387364.1">
    <property type="nucleotide sequence ID" value="XM_030531504.1"/>
</dbReference>
<dbReference type="InterPro" id="IPR011333">
    <property type="entry name" value="SKP1/BTB/POZ_sf"/>
</dbReference>
<evidence type="ECO:0000313" key="4">
    <source>
        <dbReference type="RefSeq" id="XP_030387363.1"/>
    </source>
</evidence>
<organism evidence="3 4">
    <name type="scientific">Drosophila lebanonensis</name>
    <name type="common">Fruit fly</name>
    <name type="synonym">Scaptodrosophila lebanonensis</name>
    <dbReference type="NCBI Taxonomy" id="7225"/>
    <lineage>
        <taxon>Eukaryota</taxon>
        <taxon>Metazoa</taxon>
        <taxon>Ecdysozoa</taxon>
        <taxon>Arthropoda</taxon>
        <taxon>Hexapoda</taxon>
        <taxon>Insecta</taxon>
        <taxon>Pterygota</taxon>
        <taxon>Neoptera</taxon>
        <taxon>Endopterygota</taxon>
        <taxon>Diptera</taxon>
        <taxon>Brachycera</taxon>
        <taxon>Muscomorpha</taxon>
        <taxon>Ephydroidea</taxon>
        <taxon>Drosophilidae</taxon>
        <taxon>Scaptodrosophila</taxon>
    </lineage>
</organism>
<dbReference type="RefSeq" id="XP_030387363.1">
    <property type="nucleotide sequence ID" value="XM_030531503.1"/>
</dbReference>
<accession>A0A6J2UIN6</accession>
<sequence>MADKPIKNEKENNRGQDRPREVPQTGGSVPATTDLELLPEPDLQLLSLADFYGGSQLSEPEQQQLPPNKDAKQTVVEKLLQFLEQNDCPDLLVRVGKREFNCQRTILICYTDYMSQFPDQHEVQLPVEKVTPVGFEIAYRWMVEREPVVEKEHIVELLAASTFLEVTDLVQQVWYCLDQMEEFYEADAFMVATAAERIPGFQHLEALMMQRISRFFLTLVATAEFVRLPASSVCALLDSDELAVNSEKEVFYAAVRWLDHDWPNRLQHVGAVMSAVRLAMLPGTFMSQLRQPLGDEEVDRVTETAEFKQALSEACFAQTLMYYSDESIPFSQVYRTFDMEPPVPRKFIYHDLCSYHKQDPNSPQDSFNYKQFLAYLRVLQTCHGAWNALVPRVLKHYKPC</sequence>
<dbReference type="SMART" id="SM00875">
    <property type="entry name" value="BACK"/>
    <property type="match status" value="1"/>
</dbReference>